<proteinExistence type="predicted"/>
<reference evidence="2" key="1">
    <citation type="submission" date="2023-06" db="EMBL/GenBank/DDBJ databases">
        <authorList>
            <consortium name="Lawrence Berkeley National Laboratory"/>
            <person name="Ahrendt S."/>
            <person name="Sahu N."/>
            <person name="Indic B."/>
            <person name="Wong-Bajracharya J."/>
            <person name="Merenyi Z."/>
            <person name="Ke H.-M."/>
            <person name="Monk M."/>
            <person name="Kocsube S."/>
            <person name="Drula E."/>
            <person name="Lipzen A."/>
            <person name="Balint B."/>
            <person name="Henrissat B."/>
            <person name="Andreopoulos B."/>
            <person name="Martin F.M."/>
            <person name="Harder C.B."/>
            <person name="Rigling D."/>
            <person name="Ford K.L."/>
            <person name="Foster G.D."/>
            <person name="Pangilinan J."/>
            <person name="Papanicolaou A."/>
            <person name="Barry K."/>
            <person name="LaButti K."/>
            <person name="Viragh M."/>
            <person name="Koriabine M."/>
            <person name="Yan M."/>
            <person name="Riley R."/>
            <person name="Champramary S."/>
            <person name="Plett K.L."/>
            <person name="Tsai I.J."/>
            <person name="Slot J."/>
            <person name="Sipos G."/>
            <person name="Plett J."/>
            <person name="Nagy L.G."/>
            <person name="Grigoriev I.V."/>
        </authorList>
    </citation>
    <scope>NUCLEOTIDE SEQUENCE</scope>
    <source>
        <strain evidence="2">CCBAS 213</strain>
    </source>
</reference>
<dbReference type="EMBL" id="JAUEPS010000014">
    <property type="protein sequence ID" value="KAK0459718.1"/>
    <property type="molecule type" value="Genomic_DNA"/>
</dbReference>
<dbReference type="Proteomes" id="UP001175211">
    <property type="component" value="Unassembled WGS sequence"/>
</dbReference>
<dbReference type="AlphaFoldDB" id="A0AA39KIG5"/>
<feature type="region of interest" description="Disordered" evidence="1">
    <location>
        <begin position="239"/>
        <end position="298"/>
    </location>
</feature>
<comment type="caution">
    <text evidence="2">The sequence shown here is derived from an EMBL/GenBank/DDBJ whole genome shotgun (WGS) entry which is preliminary data.</text>
</comment>
<accession>A0AA39KIG5</accession>
<feature type="region of interest" description="Disordered" evidence="1">
    <location>
        <begin position="99"/>
        <end position="122"/>
    </location>
</feature>
<gene>
    <name evidence="2" type="ORF">EV420DRAFT_285769</name>
</gene>
<evidence type="ECO:0000313" key="3">
    <source>
        <dbReference type="Proteomes" id="UP001175211"/>
    </source>
</evidence>
<organism evidence="2 3">
    <name type="scientific">Armillaria tabescens</name>
    <name type="common">Ringless honey mushroom</name>
    <name type="synonym">Agaricus tabescens</name>
    <dbReference type="NCBI Taxonomy" id="1929756"/>
    <lineage>
        <taxon>Eukaryota</taxon>
        <taxon>Fungi</taxon>
        <taxon>Dikarya</taxon>
        <taxon>Basidiomycota</taxon>
        <taxon>Agaricomycotina</taxon>
        <taxon>Agaricomycetes</taxon>
        <taxon>Agaricomycetidae</taxon>
        <taxon>Agaricales</taxon>
        <taxon>Marasmiineae</taxon>
        <taxon>Physalacriaceae</taxon>
        <taxon>Desarmillaria</taxon>
    </lineage>
</organism>
<keyword evidence="3" id="KW-1185">Reference proteome</keyword>
<dbReference type="RefSeq" id="XP_060331915.1">
    <property type="nucleotide sequence ID" value="XM_060481536.1"/>
</dbReference>
<evidence type="ECO:0000256" key="1">
    <source>
        <dbReference type="SAM" id="MobiDB-lite"/>
    </source>
</evidence>
<feature type="compositionally biased region" description="Polar residues" evidence="1">
    <location>
        <begin position="271"/>
        <end position="282"/>
    </location>
</feature>
<feature type="compositionally biased region" description="Basic and acidic residues" evidence="1">
    <location>
        <begin position="285"/>
        <end position="298"/>
    </location>
</feature>
<protein>
    <submittedName>
        <fullName evidence="2">Uncharacterized protein</fullName>
    </submittedName>
</protein>
<name>A0AA39KIG5_ARMTA</name>
<sequence>MFPRQAALQPSPIGVNQSLAASSSVLPRIPDWMTRVTTAEMAEQNSHHAALAFYLGARRRPSPQEPAGHRAEIYPTQERRFRSIGLNNGSMFYRTPPDWSTLESTANPKKQDSLPAKRSNTEKAAFKMDTAKARLMAEWRTSLSSASAEKGLNGNKKRKLSLPLDGISQFQSTDKPASVNPFHRKKISSSEAAQAVELPRRERPENIECTRQKPIRPISSYDVPELPNDAKEQLLADVRAERRRSLPSELGKTSGGKGGKDAKTGSLVGKISNSGATSTTSMPGEKAKFDMKKWLGGK</sequence>
<evidence type="ECO:0000313" key="2">
    <source>
        <dbReference type="EMBL" id="KAK0459718.1"/>
    </source>
</evidence>
<dbReference type="GeneID" id="85365084"/>